<proteinExistence type="predicted"/>
<comment type="caution">
    <text evidence="2">The sequence shown here is derived from an EMBL/GenBank/DDBJ whole genome shotgun (WGS) entry which is preliminary data.</text>
</comment>
<keyword evidence="1" id="KW-1133">Transmembrane helix</keyword>
<keyword evidence="1" id="KW-0812">Transmembrane</keyword>
<feature type="transmembrane region" description="Helical" evidence="1">
    <location>
        <begin position="183"/>
        <end position="207"/>
    </location>
</feature>
<dbReference type="AlphaFoldDB" id="A0A921SB74"/>
<protein>
    <submittedName>
        <fullName evidence="2">Uncharacterized protein</fullName>
    </submittedName>
</protein>
<feature type="transmembrane region" description="Helical" evidence="1">
    <location>
        <begin position="148"/>
        <end position="171"/>
    </location>
</feature>
<sequence length="281" mass="30035">MACSCAGLVSLIVLFVAVTINVVAFSLPLWTTSKTVSESLKETVDSSDFAAGIWGFCTDVHFSSDSDGANATASFDHCYLFHTSSKYDVTELDSDLMSNFSDYSVCDGYSRAGDESDSTQKEYATALATSAGMDASQFNKFLDKSCGALGSATLAFGGISMASGALSFVALTLGITCCKKRSIFVLGGKVFVVIASIANILMFALWIPQARPLGKVDDVTLNGAFVLGVIIKRLLEKVIPVVRTLEKEELLRRIKLLEKAKTSAVGSWSMRSANDALAMER</sequence>
<reference evidence="2" key="1">
    <citation type="journal article" date="2015" name="Genom Data">
        <title>Genome sequences of six Phytophthora species associated with forests in New Zealand.</title>
        <authorList>
            <person name="Studholme D.J."/>
            <person name="McDougal R.L."/>
            <person name="Sambles C."/>
            <person name="Hansen E."/>
            <person name="Hardy G."/>
            <person name="Grant M."/>
            <person name="Ganley R.J."/>
            <person name="Williams N.M."/>
        </authorList>
    </citation>
    <scope>NUCLEOTIDE SEQUENCE</scope>
    <source>
        <strain evidence="2">NZFS 3630</strain>
    </source>
</reference>
<name>A0A921SB74_9STRA</name>
<accession>A0A921SB74</accession>
<dbReference type="Proteomes" id="UP000792063">
    <property type="component" value="Unassembled WGS sequence"/>
</dbReference>
<evidence type="ECO:0000313" key="2">
    <source>
        <dbReference type="EMBL" id="KAG2516750.1"/>
    </source>
</evidence>
<evidence type="ECO:0000256" key="1">
    <source>
        <dbReference type="SAM" id="Phobius"/>
    </source>
</evidence>
<reference evidence="2" key="2">
    <citation type="submission" date="2020-06" db="EMBL/GenBank/DDBJ databases">
        <authorList>
            <person name="Studholme D.J."/>
        </authorList>
    </citation>
    <scope>NUCLEOTIDE SEQUENCE</scope>
    <source>
        <strain evidence="2">NZFS 3630</strain>
    </source>
</reference>
<keyword evidence="1" id="KW-0472">Membrane</keyword>
<dbReference type="EMBL" id="JPWU03000405">
    <property type="protein sequence ID" value="KAG2516750.1"/>
    <property type="molecule type" value="Genomic_DNA"/>
</dbReference>
<evidence type="ECO:0000313" key="3">
    <source>
        <dbReference type="Proteomes" id="UP000792063"/>
    </source>
</evidence>
<gene>
    <name evidence="2" type="ORF">JM18_007842</name>
</gene>
<organism evidence="2 3">
    <name type="scientific">Phytophthora kernoviae</name>
    <dbReference type="NCBI Taxonomy" id="325452"/>
    <lineage>
        <taxon>Eukaryota</taxon>
        <taxon>Sar</taxon>
        <taxon>Stramenopiles</taxon>
        <taxon>Oomycota</taxon>
        <taxon>Peronosporomycetes</taxon>
        <taxon>Peronosporales</taxon>
        <taxon>Peronosporaceae</taxon>
        <taxon>Phytophthora</taxon>
    </lineage>
</organism>